<evidence type="ECO:0000313" key="3">
    <source>
        <dbReference type="Proteomes" id="UP000483820"/>
    </source>
</evidence>
<dbReference type="EMBL" id="WUAV01000003">
    <property type="protein sequence ID" value="KAF1763026.1"/>
    <property type="molecule type" value="Genomic_DNA"/>
</dbReference>
<dbReference type="AlphaFoldDB" id="A0A6A5H825"/>
<feature type="region of interest" description="Disordered" evidence="1">
    <location>
        <begin position="1"/>
        <end position="27"/>
    </location>
</feature>
<proteinExistence type="predicted"/>
<accession>A0A6A5H825</accession>
<reference evidence="2 3" key="1">
    <citation type="submission" date="2019-12" db="EMBL/GenBank/DDBJ databases">
        <title>Chromosome-level assembly of the Caenorhabditis remanei genome.</title>
        <authorList>
            <person name="Teterina A.A."/>
            <person name="Willis J.H."/>
            <person name="Phillips P.C."/>
        </authorList>
    </citation>
    <scope>NUCLEOTIDE SEQUENCE [LARGE SCALE GENOMIC DNA]</scope>
    <source>
        <strain evidence="2 3">PX506</strain>
        <tissue evidence="2">Whole organism</tissue>
    </source>
</reference>
<name>A0A6A5H825_CAERE</name>
<evidence type="ECO:0000256" key="1">
    <source>
        <dbReference type="SAM" id="MobiDB-lite"/>
    </source>
</evidence>
<comment type="caution">
    <text evidence="2">The sequence shown here is derived from an EMBL/GenBank/DDBJ whole genome shotgun (WGS) entry which is preliminary data.</text>
</comment>
<dbReference type="Proteomes" id="UP000483820">
    <property type="component" value="Chromosome III"/>
</dbReference>
<evidence type="ECO:0000313" key="2">
    <source>
        <dbReference type="EMBL" id="KAF1763026.1"/>
    </source>
</evidence>
<organism evidence="2 3">
    <name type="scientific">Caenorhabditis remanei</name>
    <name type="common">Caenorhabditis vulgaris</name>
    <dbReference type="NCBI Taxonomy" id="31234"/>
    <lineage>
        <taxon>Eukaryota</taxon>
        <taxon>Metazoa</taxon>
        <taxon>Ecdysozoa</taxon>
        <taxon>Nematoda</taxon>
        <taxon>Chromadorea</taxon>
        <taxon>Rhabditida</taxon>
        <taxon>Rhabditina</taxon>
        <taxon>Rhabditomorpha</taxon>
        <taxon>Rhabditoidea</taxon>
        <taxon>Rhabditidae</taxon>
        <taxon>Peloderinae</taxon>
        <taxon>Caenorhabditis</taxon>
    </lineage>
</organism>
<dbReference type="CTD" id="9807401"/>
<gene>
    <name evidence="2" type="ORF">GCK72_011291</name>
</gene>
<dbReference type="KEGG" id="crq:GCK72_011291"/>
<protein>
    <submittedName>
        <fullName evidence="2">Uncharacterized protein</fullName>
    </submittedName>
</protein>
<sequence length="146" mass="16050">MFGDTSELVPTPSNEESESASNKKKNSDYKLAHHAHIKPIMTGDVIDIILHAAGSFNIVLSFDQKLVPFAVIFDSTKQLISFHSNNRDQHEIPVSRISPFSVPAEVIISIELQKAGYEVLLIVLKDSIFCFRCGSIGLGGFFTTIA</sequence>
<dbReference type="RefSeq" id="XP_053587925.1">
    <property type="nucleotide sequence ID" value="XM_053728348.1"/>
</dbReference>
<dbReference type="GeneID" id="9807401"/>